<protein>
    <submittedName>
        <fullName evidence="2">DUF2459 domain-containing protein</fullName>
    </submittedName>
</protein>
<keyword evidence="3" id="KW-1185">Reference proteome</keyword>
<gene>
    <name evidence="2" type="ORF">R9Z33_04650</name>
</gene>
<proteinExistence type="predicted"/>
<keyword evidence="1" id="KW-0732">Signal</keyword>
<dbReference type="InterPro" id="IPR011727">
    <property type="entry name" value="CHP02117"/>
</dbReference>
<evidence type="ECO:0000313" key="3">
    <source>
        <dbReference type="Proteomes" id="UP001305521"/>
    </source>
</evidence>
<sequence>MTRRGVLLAALALPACATMPATLADLPRCVAAPGPALWLLDAGWHTEIGLPPALLPPPLAAIFPEAALVFFGFGKRHFMLAESPGPAEWLAGPFPGEAALQVTAWSGIPARALRLPVAPARLGEGPLGEALLASFAPGPASHGLALIEARPGRRFFRAARGYSLAYTCNTWTAGMLAAGGLPVRAEGVVLSGGVMGQAARLPGVCQAAPAGLSPAA</sequence>
<evidence type="ECO:0000313" key="2">
    <source>
        <dbReference type="EMBL" id="WPB86163.1"/>
    </source>
</evidence>
<feature type="chain" id="PRO_5045308763" evidence="1">
    <location>
        <begin position="24"/>
        <end position="216"/>
    </location>
</feature>
<evidence type="ECO:0000256" key="1">
    <source>
        <dbReference type="SAM" id="SignalP"/>
    </source>
</evidence>
<dbReference type="Pfam" id="PF09601">
    <property type="entry name" value="DUF2459"/>
    <property type="match status" value="1"/>
</dbReference>
<name>A0ABZ0PK95_9PROT</name>
<organism evidence="2 3">
    <name type="scientific">Sediminicoccus rosea</name>
    <dbReference type="NCBI Taxonomy" id="1225128"/>
    <lineage>
        <taxon>Bacteria</taxon>
        <taxon>Pseudomonadati</taxon>
        <taxon>Pseudomonadota</taxon>
        <taxon>Alphaproteobacteria</taxon>
        <taxon>Acetobacterales</taxon>
        <taxon>Roseomonadaceae</taxon>
        <taxon>Sediminicoccus</taxon>
    </lineage>
</organism>
<dbReference type="Proteomes" id="UP001305521">
    <property type="component" value="Chromosome"/>
</dbReference>
<accession>A0ABZ0PK95</accession>
<dbReference type="RefSeq" id="WP_318650137.1">
    <property type="nucleotide sequence ID" value="NZ_CP137852.1"/>
</dbReference>
<feature type="signal peptide" evidence="1">
    <location>
        <begin position="1"/>
        <end position="23"/>
    </location>
</feature>
<dbReference type="EMBL" id="CP137852">
    <property type="protein sequence ID" value="WPB86163.1"/>
    <property type="molecule type" value="Genomic_DNA"/>
</dbReference>
<reference evidence="2 3" key="1">
    <citation type="submission" date="2023-11" db="EMBL/GenBank/DDBJ databases">
        <title>Arctic aerobic anoxygenic photoheterotroph Sediminicoccus rosea KRV36 adapts its photosynthesis to long days of polar summer.</title>
        <authorList>
            <person name="Tomasch J."/>
            <person name="Kopejtka K."/>
            <person name="Bily T."/>
            <person name="Gardiner A.T."/>
            <person name="Gardian Z."/>
            <person name="Shivaramu S."/>
            <person name="Koblizek M."/>
            <person name="Engelhardt F."/>
            <person name="Kaftan D."/>
        </authorList>
    </citation>
    <scope>NUCLEOTIDE SEQUENCE [LARGE SCALE GENOMIC DNA]</scope>
    <source>
        <strain evidence="2 3">R-30</strain>
    </source>
</reference>